<organism evidence="1 2">
    <name type="scientific">Trinickia symbiotica</name>
    <dbReference type="NCBI Taxonomy" id="863227"/>
    <lineage>
        <taxon>Bacteria</taxon>
        <taxon>Pseudomonadati</taxon>
        <taxon>Pseudomonadota</taxon>
        <taxon>Betaproteobacteria</taxon>
        <taxon>Burkholderiales</taxon>
        <taxon>Burkholderiaceae</taxon>
        <taxon>Trinickia</taxon>
    </lineage>
</organism>
<dbReference type="Proteomes" id="UP000235777">
    <property type="component" value="Unassembled WGS sequence"/>
</dbReference>
<evidence type="ECO:0000313" key="1">
    <source>
        <dbReference type="EMBL" id="PMS35610.1"/>
    </source>
</evidence>
<dbReference type="EMBL" id="PNYC01000010">
    <property type="protein sequence ID" value="PMS35610.1"/>
    <property type="molecule type" value="Genomic_DNA"/>
</dbReference>
<reference evidence="1 2" key="1">
    <citation type="submission" date="2018-01" db="EMBL/GenBank/DDBJ databases">
        <title>Whole genome analyses suggest that Burkholderia sensu lato contains two further novel genera in the rhizoxinica-symbiotica group Mycetohabitans gen. nov., and Trinickia gen. nov.: implications for the evolution of diazotrophy and nodulation in the Burkholderiaceae.</title>
        <authorList>
            <person name="Estrada-de los Santos P."/>
            <person name="Palmer M."/>
            <person name="Chavez-Ramirez B."/>
            <person name="Beukes C."/>
            <person name="Steenkamp E.T."/>
            <person name="Hirsch A.M."/>
            <person name="Manyaka P."/>
            <person name="Maluk M."/>
            <person name="Lafos M."/>
            <person name="Crook M."/>
            <person name="Gross E."/>
            <person name="Simon M.F."/>
            <person name="Bueno dos Reis Junior F."/>
            <person name="Poole P.S."/>
            <person name="Venter S.N."/>
            <person name="James E.K."/>
        </authorList>
    </citation>
    <scope>NUCLEOTIDE SEQUENCE [LARGE SCALE GENOMIC DNA]</scope>
    <source>
        <strain evidence="1 2">JPY 581</strain>
    </source>
</reference>
<keyword evidence="2" id="KW-1185">Reference proteome</keyword>
<accession>A0A2N7X1Y1</accession>
<comment type="caution">
    <text evidence="1">The sequence shown here is derived from an EMBL/GenBank/DDBJ whole genome shotgun (WGS) entry which is preliminary data.</text>
</comment>
<protein>
    <submittedName>
        <fullName evidence="1">Uncharacterized protein</fullName>
    </submittedName>
</protein>
<dbReference type="AlphaFoldDB" id="A0A2N7X1Y1"/>
<evidence type="ECO:0000313" key="2">
    <source>
        <dbReference type="Proteomes" id="UP000235777"/>
    </source>
</evidence>
<name>A0A2N7X1Y1_9BURK</name>
<sequence>MGDYALLWWLSMVLGGSMTSSLKDRLFQAALARIVASQVLSACIGTGATHDQIKRSNGSDAEPLHAAPPACCSGGAAMTVFEGNTKTASALWAARSNA</sequence>
<gene>
    <name evidence="1" type="ORF">C0Z20_17120</name>
</gene>
<proteinExistence type="predicted"/>